<evidence type="ECO:0000256" key="1">
    <source>
        <dbReference type="ARBA" id="ARBA00022729"/>
    </source>
</evidence>
<protein>
    <recommendedName>
        <fullName evidence="3">PA domain-containing protein</fullName>
    </recommendedName>
</protein>
<accession>A0A7C9FE43</accession>
<organism evidence="4 5">
    <name type="scientific">Salmonirosea aquatica</name>
    <dbReference type="NCBI Taxonomy" id="2654236"/>
    <lineage>
        <taxon>Bacteria</taxon>
        <taxon>Pseudomonadati</taxon>
        <taxon>Bacteroidota</taxon>
        <taxon>Cytophagia</taxon>
        <taxon>Cytophagales</taxon>
        <taxon>Spirosomataceae</taxon>
        <taxon>Salmonirosea</taxon>
    </lineage>
</organism>
<evidence type="ECO:0000256" key="2">
    <source>
        <dbReference type="ARBA" id="ARBA00023180"/>
    </source>
</evidence>
<feature type="domain" description="PA" evidence="3">
    <location>
        <begin position="358"/>
        <end position="443"/>
    </location>
</feature>
<dbReference type="PANTHER" id="PTHR22702:SF1">
    <property type="entry name" value="PROTEASE-ASSOCIATED DOMAIN-CONTAINING PROTEIN 1"/>
    <property type="match status" value="1"/>
</dbReference>
<dbReference type="InterPro" id="IPR046450">
    <property type="entry name" value="PA_dom_sf"/>
</dbReference>
<gene>
    <name evidence="4" type="ORF">GBK04_18820</name>
</gene>
<evidence type="ECO:0000313" key="5">
    <source>
        <dbReference type="Proteomes" id="UP000479293"/>
    </source>
</evidence>
<dbReference type="CDD" id="cd04818">
    <property type="entry name" value="PA_subtilisin_1"/>
    <property type="match status" value="1"/>
</dbReference>
<dbReference type="PANTHER" id="PTHR22702">
    <property type="entry name" value="PROTEASE-ASSOCIATED DOMAIN-CONTAINING PROTEIN"/>
    <property type="match status" value="1"/>
</dbReference>
<name>A0A7C9FE43_9BACT</name>
<dbReference type="AlphaFoldDB" id="A0A7C9FE43"/>
<evidence type="ECO:0000313" key="4">
    <source>
        <dbReference type="EMBL" id="MPR35347.1"/>
    </source>
</evidence>
<dbReference type="Proteomes" id="UP000479293">
    <property type="component" value="Unassembled WGS sequence"/>
</dbReference>
<sequence length="571" mass="60045">MMDHCPEKRRRCLQRKLCPFNFFTLNNQSKPIVCMKNHYTPQNPTHLGLAWPLRKLLLVFLLLGCTCALHAQTTTWTGATNIDWDTPTNWSTNAVPTVNDNVEVPSAPANQPTLNTAASVKGLRVQSGATLILSATGNLMLPDAGMSNDGTLTNNGTITISTTSQDGVYNTGLFQNKPTGTLRINKPWGNGIWNLNSSSTVINEGKIFIGDTDNTGVSGILNYGTFTNKATGEIHIDRSRSNAIANTSSFTNSGTITIGALVPPGGNAIENLADVATFTNEACALIRAFSNVLNTKGSFTNNGYISVNSVKVPSVPDVLVNSPAGVAGSYTFSQANFGANVNSVNLTANGVFVDDATVPNPTQGCSPPVNAAQLSGKIALIDRGVCNFSQKVYYAQQAGAIGVIMFNNVAGGESMLVTMAPGAFADQITIPTVMLTYEAGQSIRAALAGGPVNISIIQVSLPSPPITNQGVISFSYPLGIPIPNVTNNDIIARSGASCGNTLSPALQLGGSVSLTVGTTWYKDEALTMPAGTYNQQTNTFTITNLAAGVPIRCTFLWLTTTTPARAPFPSP</sequence>
<proteinExistence type="predicted"/>
<evidence type="ECO:0000259" key="3">
    <source>
        <dbReference type="Pfam" id="PF02225"/>
    </source>
</evidence>
<dbReference type="Gene3D" id="3.50.30.30">
    <property type="match status" value="1"/>
</dbReference>
<dbReference type="InterPro" id="IPR003137">
    <property type="entry name" value="PA_domain"/>
</dbReference>
<dbReference type="EMBL" id="WHLY01000002">
    <property type="protein sequence ID" value="MPR35347.1"/>
    <property type="molecule type" value="Genomic_DNA"/>
</dbReference>
<comment type="caution">
    <text evidence="4">The sequence shown here is derived from an EMBL/GenBank/DDBJ whole genome shotgun (WGS) entry which is preliminary data.</text>
</comment>
<dbReference type="SUPFAM" id="SSF52025">
    <property type="entry name" value="PA domain"/>
    <property type="match status" value="1"/>
</dbReference>
<dbReference type="Pfam" id="PF02225">
    <property type="entry name" value="PA"/>
    <property type="match status" value="1"/>
</dbReference>
<reference evidence="4 5" key="1">
    <citation type="submission" date="2019-10" db="EMBL/GenBank/DDBJ databases">
        <title>Draft Genome Sequence of Cytophagaceae sp. SJW1-29.</title>
        <authorList>
            <person name="Choi A."/>
        </authorList>
    </citation>
    <scope>NUCLEOTIDE SEQUENCE [LARGE SCALE GENOMIC DNA]</scope>
    <source>
        <strain evidence="4 5">SJW1-29</strain>
    </source>
</reference>
<keyword evidence="5" id="KW-1185">Reference proteome</keyword>
<keyword evidence="2" id="KW-0325">Glycoprotein</keyword>
<keyword evidence="1" id="KW-0732">Signal</keyword>